<sequence length="433" mass="47231">MERISVDITVEYAEVLSLERACSMVTRVNDVPVGCRVLDQTKVDGECLIWWSPLVGMSPNFLFDQDYQSAETESDADQSIDSCPHPPDQKDAHATTGCIPPGAIDTSVHCPYARDSVLLDGLFPSTGPEKDFDLKSHEALTKEFMNAPYHDEQLIRRSLVLSDCDFNRKAHRGQRRLQVEEPHADYCVMSTMPSDGESPPSRSIPSMEYNSVVMLLPDDSSFLNRARAEDTTTGAASPPGSPDGLRIGPAKTNLLLGVLKPRLHGVRTLMARADNMGYSGLDSVTPGDDLLLLSQLTSQLDITMNMGLQPQTDRPDVPAGLEAPIRNENRFFRKTIGSGYPTSTRIAKNLHDIVSGLEDINAQPRAAVIKTQLVMTRWGSLAAKVAGADPLRAIEYDRLWIRPGAARGITARHVLVLGARAPASAPTVPSPPQ</sequence>
<protein>
    <submittedName>
        <fullName evidence="2">Uncharacterized protein</fullName>
    </submittedName>
</protein>
<comment type="caution">
    <text evidence="2">The sequence shown here is derived from an EMBL/GenBank/DDBJ whole genome shotgun (WGS) entry which is preliminary data.</text>
</comment>
<keyword evidence="3" id="KW-1185">Reference proteome</keyword>
<accession>A0A401L2V8</accession>
<feature type="region of interest" description="Disordered" evidence="1">
    <location>
        <begin position="228"/>
        <end position="248"/>
    </location>
</feature>
<organism evidence="2 3">
    <name type="scientific">Aspergillus awamori</name>
    <name type="common">Black koji mold</name>
    <dbReference type="NCBI Taxonomy" id="105351"/>
    <lineage>
        <taxon>Eukaryota</taxon>
        <taxon>Fungi</taxon>
        <taxon>Dikarya</taxon>
        <taxon>Ascomycota</taxon>
        <taxon>Pezizomycotina</taxon>
        <taxon>Eurotiomycetes</taxon>
        <taxon>Eurotiomycetidae</taxon>
        <taxon>Eurotiales</taxon>
        <taxon>Aspergillaceae</taxon>
        <taxon>Aspergillus</taxon>
    </lineage>
</organism>
<dbReference type="AlphaFoldDB" id="A0A401L2V8"/>
<proteinExistence type="predicted"/>
<reference evidence="2 3" key="1">
    <citation type="submission" date="2016-09" db="EMBL/GenBank/DDBJ databases">
        <title>Aspergillus awamori IFM 58123T.</title>
        <authorList>
            <person name="Kusuya Y."/>
            <person name="Shimizu M."/>
            <person name="Takahashi H."/>
            <person name="Yaguchi T."/>
        </authorList>
    </citation>
    <scope>NUCLEOTIDE SEQUENCE [LARGE SCALE GENOMIC DNA]</scope>
    <source>
        <strain evidence="2 3">IFM 58123</strain>
    </source>
</reference>
<evidence type="ECO:0000313" key="3">
    <source>
        <dbReference type="Proteomes" id="UP000286921"/>
    </source>
</evidence>
<dbReference type="EMBL" id="BDHI01000022">
    <property type="protein sequence ID" value="GCB25837.1"/>
    <property type="molecule type" value="Genomic_DNA"/>
</dbReference>
<feature type="region of interest" description="Disordered" evidence="1">
    <location>
        <begin position="73"/>
        <end position="96"/>
    </location>
</feature>
<evidence type="ECO:0000256" key="1">
    <source>
        <dbReference type="SAM" id="MobiDB-lite"/>
    </source>
</evidence>
<gene>
    <name evidence="2" type="ORF">AAWM_08722</name>
</gene>
<name>A0A401L2V8_ASPAW</name>
<dbReference type="Proteomes" id="UP000286921">
    <property type="component" value="Unassembled WGS sequence"/>
</dbReference>
<evidence type="ECO:0000313" key="2">
    <source>
        <dbReference type="EMBL" id="GCB25837.1"/>
    </source>
</evidence>